<feature type="transmembrane region" description="Helical" evidence="8">
    <location>
        <begin position="51"/>
        <end position="74"/>
    </location>
</feature>
<dbReference type="Proteomes" id="UP000641514">
    <property type="component" value="Unassembled WGS sequence"/>
</dbReference>
<evidence type="ECO:0000256" key="6">
    <source>
        <dbReference type="ARBA" id="ARBA00022989"/>
    </source>
</evidence>
<evidence type="ECO:0000259" key="9">
    <source>
        <dbReference type="PROSITE" id="PS50928"/>
    </source>
</evidence>
<dbReference type="CDD" id="cd06261">
    <property type="entry name" value="TM_PBP2"/>
    <property type="match status" value="1"/>
</dbReference>
<dbReference type="EMBL" id="BMJH01000001">
    <property type="protein sequence ID" value="GGC62828.1"/>
    <property type="molecule type" value="Genomic_DNA"/>
</dbReference>
<keyword evidence="11" id="KW-1185">Reference proteome</keyword>
<organism evidence="10 11">
    <name type="scientific">Hoyosella rhizosphaerae</name>
    <dbReference type="NCBI Taxonomy" id="1755582"/>
    <lineage>
        <taxon>Bacteria</taxon>
        <taxon>Bacillati</taxon>
        <taxon>Actinomycetota</taxon>
        <taxon>Actinomycetes</taxon>
        <taxon>Mycobacteriales</taxon>
        <taxon>Hoyosellaceae</taxon>
        <taxon>Hoyosella</taxon>
    </lineage>
</organism>
<keyword evidence="3" id="KW-1003">Cell membrane</keyword>
<dbReference type="AlphaFoldDB" id="A0A916U6W6"/>
<dbReference type="Pfam" id="PF00528">
    <property type="entry name" value="BPD_transp_1"/>
    <property type="match status" value="1"/>
</dbReference>
<reference evidence="10" key="1">
    <citation type="journal article" date="2014" name="Int. J. Syst. Evol. Microbiol.">
        <title>Complete genome sequence of Corynebacterium casei LMG S-19264T (=DSM 44701T), isolated from a smear-ripened cheese.</title>
        <authorList>
            <consortium name="US DOE Joint Genome Institute (JGI-PGF)"/>
            <person name="Walter F."/>
            <person name="Albersmeier A."/>
            <person name="Kalinowski J."/>
            <person name="Ruckert C."/>
        </authorList>
    </citation>
    <scope>NUCLEOTIDE SEQUENCE</scope>
    <source>
        <strain evidence="10">CGMCC 1.15478</strain>
    </source>
</reference>
<sequence length="259" mass="27248">MAMKPSKRFGRAFLVVWFALPFVPLILWAMANQWSFPAILPQQWGLNGARTAINAGAADAFVASTVLGLTVAALATPLGVLAGRALALYSVPFRGAFAIVLLTPLAFPPFAVAMGLDVLLLRVGVPGFAGVVLILTVIAIPYTTYIMRVGFGAYDVRYEEEAQTLGASKLFLMRHVQLPLLAPPIATAAFSAFLVGWTDYIVTLLIGGGRLVTVPILVGSFAAGTGNQAVTSALSVAAIVPPLLLLVAVLKFRGKAVTR</sequence>
<keyword evidence="2 8" id="KW-0813">Transport</keyword>
<protein>
    <submittedName>
        <fullName evidence="10">ABC transporter permease</fullName>
    </submittedName>
</protein>
<dbReference type="InterPro" id="IPR000515">
    <property type="entry name" value="MetI-like"/>
</dbReference>
<feature type="transmembrane region" description="Helical" evidence="8">
    <location>
        <begin position="86"/>
        <end position="107"/>
    </location>
</feature>
<comment type="caution">
    <text evidence="10">The sequence shown here is derived from an EMBL/GenBank/DDBJ whole genome shotgun (WGS) entry which is preliminary data.</text>
</comment>
<dbReference type="Gene3D" id="1.10.3720.10">
    <property type="entry name" value="MetI-like"/>
    <property type="match status" value="1"/>
</dbReference>
<feature type="transmembrane region" description="Helical" evidence="8">
    <location>
        <begin position="12"/>
        <end position="31"/>
    </location>
</feature>
<evidence type="ECO:0000256" key="2">
    <source>
        <dbReference type="ARBA" id="ARBA00022448"/>
    </source>
</evidence>
<dbReference type="PANTHER" id="PTHR43357">
    <property type="entry name" value="INNER MEMBRANE ABC TRANSPORTER PERMEASE PROTEIN YDCV"/>
    <property type="match status" value="1"/>
</dbReference>
<keyword evidence="4" id="KW-0997">Cell inner membrane</keyword>
<feature type="transmembrane region" description="Helical" evidence="8">
    <location>
        <begin position="200"/>
        <end position="223"/>
    </location>
</feature>
<evidence type="ECO:0000256" key="8">
    <source>
        <dbReference type="RuleBase" id="RU363032"/>
    </source>
</evidence>
<evidence type="ECO:0000313" key="10">
    <source>
        <dbReference type="EMBL" id="GGC62828.1"/>
    </source>
</evidence>
<evidence type="ECO:0000313" key="11">
    <source>
        <dbReference type="Proteomes" id="UP000641514"/>
    </source>
</evidence>
<name>A0A916U6W6_9ACTN</name>
<keyword evidence="7 8" id="KW-0472">Membrane</keyword>
<dbReference type="GO" id="GO:0005886">
    <property type="term" value="C:plasma membrane"/>
    <property type="evidence" value="ECO:0007669"/>
    <property type="project" value="UniProtKB-SubCell"/>
</dbReference>
<feature type="transmembrane region" description="Helical" evidence="8">
    <location>
        <begin position="229"/>
        <end position="250"/>
    </location>
</feature>
<reference evidence="10" key="2">
    <citation type="submission" date="2020-09" db="EMBL/GenBank/DDBJ databases">
        <authorList>
            <person name="Sun Q."/>
            <person name="Zhou Y."/>
        </authorList>
    </citation>
    <scope>NUCLEOTIDE SEQUENCE</scope>
    <source>
        <strain evidence="10">CGMCC 1.15478</strain>
    </source>
</reference>
<feature type="transmembrane region" description="Helical" evidence="8">
    <location>
        <begin position="119"/>
        <end position="140"/>
    </location>
</feature>
<comment type="similarity">
    <text evidence="8">Belongs to the binding-protein-dependent transport system permease family.</text>
</comment>
<evidence type="ECO:0000256" key="3">
    <source>
        <dbReference type="ARBA" id="ARBA00022475"/>
    </source>
</evidence>
<proteinExistence type="inferred from homology"/>
<dbReference type="PROSITE" id="PS50928">
    <property type="entry name" value="ABC_TM1"/>
    <property type="match status" value="1"/>
</dbReference>
<dbReference type="InterPro" id="IPR035906">
    <property type="entry name" value="MetI-like_sf"/>
</dbReference>
<evidence type="ECO:0000256" key="5">
    <source>
        <dbReference type="ARBA" id="ARBA00022692"/>
    </source>
</evidence>
<evidence type="ECO:0000256" key="7">
    <source>
        <dbReference type="ARBA" id="ARBA00023136"/>
    </source>
</evidence>
<accession>A0A916U6W6</accession>
<feature type="domain" description="ABC transmembrane type-1" evidence="9">
    <location>
        <begin position="61"/>
        <end position="249"/>
    </location>
</feature>
<dbReference type="PANTHER" id="PTHR43357:SF4">
    <property type="entry name" value="INNER MEMBRANE ABC TRANSPORTER PERMEASE PROTEIN YDCV"/>
    <property type="match status" value="1"/>
</dbReference>
<comment type="subcellular location">
    <subcellularLocation>
        <location evidence="1">Cell inner membrane</location>
        <topology evidence="1">Multi-pass membrane protein</topology>
    </subcellularLocation>
    <subcellularLocation>
        <location evidence="8">Cell membrane</location>
        <topology evidence="8">Multi-pass membrane protein</topology>
    </subcellularLocation>
</comment>
<evidence type="ECO:0000256" key="4">
    <source>
        <dbReference type="ARBA" id="ARBA00022519"/>
    </source>
</evidence>
<dbReference type="SUPFAM" id="SSF161098">
    <property type="entry name" value="MetI-like"/>
    <property type="match status" value="1"/>
</dbReference>
<dbReference type="GO" id="GO:0055085">
    <property type="term" value="P:transmembrane transport"/>
    <property type="evidence" value="ECO:0007669"/>
    <property type="project" value="InterPro"/>
</dbReference>
<keyword evidence="5 8" id="KW-0812">Transmembrane</keyword>
<gene>
    <name evidence="10" type="ORF">GCM10011410_14070</name>
</gene>
<keyword evidence="6 8" id="KW-1133">Transmembrane helix</keyword>
<evidence type="ECO:0000256" key="1">
    <source>
        <dbReference type="ARBA" id="ARBA00004429"/>
    </source>
</evidence>